<protein>
    <recommendedName>
        <fullName evidence="2">WAP domain-containing protein</fullName>
    </recommendedName>
</protein>
<name>A0A6C0FB16_9ZZZZ</name>
<evidence type="ECO:0008006" key="2">
    <source>
        <dbReference type="Google" id="ProtNLM"/>
    </source>
</evidence>
<reference evidence="1" key="1">
    <citation type="journal article" date="2020" name="Nature">
        <title>Giant virus diversity and host interactions through global metagenomics.</title>
        <authorList>
            <person name="Schulz F."/>
            <person name="Roux S."/>
            <person name="Paez-Espino D."/>
            <person name="Jungbluth S."/>
            <person name="Walsh D.A."/>
            <person name="Denef V.J."/>
            <person name="McMahon K.D."/>
            <person name="Konstantinidis K.T."/>
            <person name="Eloe-Fadrosh E.A."/>
            <person name="Kyrpides N.C."/>
            <person name="Woyke T."/>
        </authorList>
    </citation>
    <scope>NUCLEOTIDE SEQUENCE</scope>
    <source>
        <strain evidence="1">GVMAG-S-ERX556049-19</strain>
    </source>
</reference>
<accession>A0A6C0FB16</accession>
<proteinExistence type="predicted"/>
<dbReference type="SUPFAM" id="SSF57256">
    <property type="entry name" value="Elafin-like"/>
    <property type="match status" value="1"/>
</dbReference>
<dbReference type="EMBL" id="MN738824">
    <property type="protein sequence ID" value="QHT38041.1"/>
    <property type="molecule type" value="Genomic_DNA"/>
</dbReference>
<sequence>MYRLLVSCFLLSVQPRIYNIDPVLNDFSNVISLAGITALLLPNIRFGKNSLCNKDDDCFGVKKCCELNNERFCCDPEKYYQITPKFNLQH</sequence>
<dbReference type="InterPro" id="IPR036645">
    <property type="entry name" value="Elafin-like_sf"/>
</dbReference>
<evidence type="ECO:0000313" key="1">
    <source>
        <dbReference type="EMBL" id="QHT38041.1"/>
    </source>
</evidence>
<organism evidence="1">
    <name type="scientific">viral metagenome</name>
    <dbReference type="NCBI Taxonomy" id="1070528"/>
    <lineage>
        <taxon>unclassified sequences</taxon>
        <taxon>metagenomes</taxon>
        <taxon>organismal metagenomes</taxon>
    </lineage>
</organism>
<dbReference type="AlphaFoldDB" id="A0A6C0FB16"/>